<dbReference type="GO" id="GO:0005576">
    <property type="term" value="C:extracellular region"/>
    <property type="evidence" value="ECO:0007669"/>
    <property type="project" value="UniProtKB-SubCell"/>
</dbReference>
<evidence type="ECO:0000256" key="11">
    <source>
        <dbReference type="ARBA" id="ARBA00023298"/>
    </source>
</evidence>
<dbReference type="Gene3D" id="1.25.40.20">
    <property type="entry name" value="Ankyrin repeat-containing domain"/>
    <property type="match status" value="4"/>
</dbReference>
<proteinExistence type="predicted"/>
<dbReference type="InterPro" id="IPR036770">
    <property type="entry name" value="Ankyrin_rpt-contain_sf"/>
</dbReference>
<keyword evidence="11" id="KW-1053">Target membrane</keyword>
<evidence type="ECO:0000256" key="9">
    <source>
        <dbReference type="ARBA" id="ARBA00023028"/>
    </source>
</evidence>
<evidence type="ECO:0000256" key="7">
    <source>
        <dbReference type="ARBA" id="ARBA00022699"/>
    </source>
</evidence>
<dbReference type="InterPro" id="IPR051070">
    <property type="entry name" value="NF-kappa-B_inhibitor"/>
</dbReference>
<dbReference type="SMART" id="SM00248">
    <property type="entry name" value="ANK"/>
    <property type="match status" value="12"/>
</dbReference>
<dbReference type="SUPFAM" id="SSF48403">
    <property type="entry name" value="Ankyrin repeat"/>
    <property type="match status" value="2"/>
</dbReference>
<feature type="repeat" description="ANK" evidence="12">
    <location>
        <begin position="89"/>
        <end position="121"/>
    </location>
</feature>
<feature type="repeat" description="ANK" evidence="12">
    <location>
        <begin position="56"/>
        <end position="88"/>
    </location>
</feature>
<feature type="repeat" description="ANK" evidence="12">
    <location>
        <begin position="124"/>
        <end position="156"/>
    </location>
</feature>
<evidence type="ECO:0000256" key="5">
    <source>
        <dbReference type="ARBA" id="ARBA00022537"/>
    </source>
</evidence>
<protein>
    <submittedName>
        <fullName evidence="14">Ankyrin-3 like protein</fullName>
    </submittedName>
</protein>
<evidence type="ECO:0000256" key="12">
    <source>
        <dbReference type="PROSITE-ProRule" id="PRU00023"/>
    </source>
</evidence>
<evidence type="ECO:0000256" key="13">
    <source>
        <dbReference type="SAM" id="MobiDB-lite"/>
    </source>
</evidence>
<feature type="region of interest" description="Disordered" evidence="13">
    <location>
        <begin position="635"/>
        <end position="747"/>
    </location>
</feature>
<dbReference type="PROSITE" id="PS50297">
    <property type="entry name" value="ANK_REP_REGION"/>
    <property type="match status" value="7"/>
</dbReference>
<feature type="repeat" description="ANK" evidence="12">
    <location>
        <begin position="157"/>
        <end position="189"/>
    </location>
</feature>
<evidence type="ECO:0000256" key="1">
    <source>
        <dbReference type="ARBA" id="ARBA00004175"/>
    </source>
</evidence>
<reference evidence="14" key="1">
    <citation type="journal article" date="2020" name="bioRxiv">
        <title>Chromosome-level reference genome of the European wasp spider Argiope bruennichi: a resource for studies on range expansion and evolutionary adaptation.</title>
        <authorList>
            <person name="Sheffer M.M."/>
            <person name="Hoppe A."/>
            <person name="Krehenwinkel H."/>
            <person name="Uhl G."/>
            <person name="Kuss A.W."/>
            <person name="Jensen L."/>
            <person name="Jensen C."/>
            <person name="Gillespie R.G."/>
            <person name="Hoff K.J."/>
            <person name="Prost S."/>
        </authorList>
    </citation>
    <scope>NUCLEOTIDE SEQUENCE</scope>
</reference>
<feature type="repeat" description="ANK" evidence="12">
    <location>
        <begin position="389"/>
        <end position="421"/>
    </location>
</feature>
<name>A0A8T0EYB8_ARGBR</name>
<dbReference type="Pfam" id="PF12796">
    <property type="entry name" value="Ank_2"/>
    <property type="match status" value="4"/>
</dbReference>
<evidence type="ECO:0000256" key="2">
    <source>
        <dbReference type="ARBA" id="ARBA00004613"/>
    </source>
</evidence>
<feature type="compositionally biased region" description="Polar residues" evidence="13">
    <location>
        <begin position="655"/>
        <end position="664"/>
    </location>
</feature>
<dbReference type="GO" id="GO:0006887">
    <property type="term" value="P:exocytosis"/>
    <property type="evidence" value="ECO:0007669"/>
    <property type="project" value="UniProtKB-KW"/>
</dbReference>
<dbReference type="GO" id="GO:0044218">
    <property type="term" value="C:other organism cell membrane"/>
    <property type="evidence" value="ECO:0007669"/>
    <property type="project" value="UniProtKB-KW"/>
</dbReference>
<feature type="compositionally biased region" description="Basic and acidic residues" evidence="13">
    <location>
        <begin position="638"/>
        <end position="652"/>
    </location>
</feature>
<feature type="repeat" description="ANK" evidence="12">
    <location>
        <begin position="323"/>
        <end position="355"/>
    </location>
</feature>
<sequence>MEEPSTSNNEASADNENEISTCHCYKKPMHIAVMKGDIKTIVTLAEYGVKVSQVENGQTPLHLALIRGKLLAARKLISLGADLSIRNKDGFTPLHLAVIHDCVSLIDYLIDTESECDVNAFDENGNTALHIAVLLGKINAIHALLIRGADADFPNREVNAPLHIAIIQGNSDVLDIVLQYVTKPNILDKDELRPLHLAVLHNQIDAIPKIGCLDNIKVNYLNGDGDSALHLATKLGNLEAIAELYYLGANLNLKNSKGYSPIHLAVLHNKLTVIDTLVHCGARIDAADRHRNTPVHLAVMKKNIAALRLICYLRANINLRNSYGDAPLHSAIMSDCIHAVKVLLEFEANIIILNAKGMTPLHIAVCLGNKDIIETLIQYGASVHCVDVNGNSPLHSAAKFCNSIGIKTLIINGAGLNVQNKDDLTPMDCVMQYVKENTFKTATKAVADLYKKRNIKRRSPLSTHKILKCVKLLLKIEILGHFEHSKLNEPKYLSNIIPIVRNYINNSFFEVKLMKSTLLHEKLSFFEFVMSGWVDAMPLTCANASEVALNHILDVSTTKGYPVYRDIIISKLERPALLNKALYLRMHARHNGRTIFLDLDTVPLIVKQLSNADILNLLLAYSGVNLDNDVSESLNKLQESKHNSSSVEEKPAKVSKTTGSKKIQLSNNSLKNSVKNNKKKCISVATKSAKTKRALSSTKTAKGNHSPHSIKVSRKNYNSSVIKTAKEKHSTRSTKSKKGKGCHLNSTSSIRKRNSFNLKNKIKN</sequence>
<feature type="repeat" description="ANK" evidence="12">
    <location>
        <begin position="356"/>
        <end position="388"/>
    </location>
</feature>
<keyword evidence="6" id="KW-0800">Toxin</keyword>
<dbReference type="PANTHER" id="PTHR46680:SF3">
    <property type="entry name" value="NF-KAPPA-B INHIBITOR CACTUS"/>
    <property type="match status" value="1"/>
</dbReference>
<dbReference type="InterPro" id="IPR002110">
    <property type="entry name" value="Ankyrin_rpt"/>
</dbReference>
<dbReference type="Pfam" id="PF13637">
    <property type="entry name" value="Ank_4"/>
    <property type="match status" value="1"/>
</dbReference>
<comment type="caution">
    <text evidence="14">The sequence shown here is derived from an EMBL/GenBank/DDBJ whole genome shotgun (WGS) entry which is preliminary data.</text>
</comment>
<feature type="compositionally biased region" description="Basic residues" evidence="13">
    <location>
        <begin position="731"/>
        <end position="741"/>
    </location>
</feature>
<feature type="repeat" description="ANK" evidence="12">
    <location>
        <begin position="290"/>
        <end position="322"/>
    </location>
</feature>
<dbReference type="GO" id="GO:0005829">
    <property type="term" value="C:cytosol"/>
    <property type="evidence" value="ECO:0007669"/>
    <property type="project" value="TreeGrafter"/>
</dbReference>
<feature type="compositionally biased region" description="Polar residues" evidence="13">
    <location>
        <begin position="694"/>
        <end position="707"/>
    </location>
</feature>
<evidence type="ECO:0000313" key="15">
    <source>
        <dbReference type="Proteomes" id="UP000807504"/>
    </source>
</evidence>
<organism evidence="14 15">
    <name type="scientific">Argiope bruennichi</name>
    <name type="common">Wasp spider</name>
    <name type="synonym">Aranea bruennichi</name>
    <dbReference type="NCBI Taxonomy" id="94029"/>
    <lineage>
        <taxon>Eukaryota</taxon>
        <taxon>Metazoa</taxon>
        <taxon>Ecdysozoa</taxon>
        <taxon>Arthropoda</taxon>
        <taxon>Chelicerata</taxon>
        <taxon>Arachnida</taxon>
        <taxon>Araneae</taxon>
        <taxon>Araneomorphae</taxon>
        <taxon>Entelegynae</taxon>
        <taxon>Araneoidea</taxon>
        <taxon>Araneidae</taxon>
        <taxon>Argiope</taxon>
    </lineage>
</organism>
<dbReference type="PANTHER" id="PTHR46680">
    <property type="entry name" value="NF-KAPPA-B INHIBITOR ALPHA"/>
    <property type="match status" value="1"/>
</dbReference>
<dbReference type="GO" id="GO:0090729">
    <property type="term" value="F:toxin activity"/>
    <property type="evidence" value="ECO:0007669"/>
    <property type="project" value="UniProtKB-KW"/>
</dbReference>
<dbReference type="AlphaFoldDB" id="A0A8T0EYB8"/>
<gene>
    <name evidence="14" type="ORF">HNY73_012006</name>
</gene>
<dbReference type="EMBL" id="JABXBU010001863">
    <property type="protein sequence ID" value="KAF8781628.1"/>
    <property type="molecule type" value="Genomic_DNA"/>
</dbReference>
<keyword evidence="11" id="KW-0472">Membrane</keyword>
<accession>A0A8T0EYB8</accession>
<dbReference type="Proteomes" id="UP000807504">
    <property type="component" value="Unassembled WGS sequence"/>
</dbReference>
<keyword evidence="8" id="KW-0677">Repeat</keyword>
<keyword evidence="15" id="KW-1185">Reference proteome</keyword>
<dbReference type="PROSITE" id="PS50088">
    <property type="entry name" value="ANK_REPEAT"/>
    <property type="match status" value="10"/>
</dbReference>
<evidence type="ECO:0000256" key="8">
    <source>
        <dbReference type="ARBA" id="ARBA00022737"/>
    </source>
</evidence>
<feature type="repeat" description="ANK" evidence="12">
    <location>
        <begin position="257"/>
        <end position="289"/>
    </location>
</feature>
<evidence type="ECO:0000256" key="6">
    <source>
        <dbReference type="ARBA" id="ARBA00022656"/>
    </source>
</evidence>
<keyword evidence="9" id="KW-0638">Presynaptic neurotoxin</keyword>
<dbReference type="GO" id="GO:0044231">
    <property type="term" value="C:host cell presynaptic membrane"/>
    <property type="evidence" value="ECO:0007669"/>
    <property type="project" value="UniProtKB-KW"/>
</dbReference>
<dbReference type="GO" id="GO:0051059">
    <property type="term" value="F:NF-kappaB binding"/>
    <property type="evidence" value="ECO:0007669"/>
    <property type="project" value="TreeGrafter"/>
</dbReference>
<comment type="subcellular location">
    <subcellularLocation>
        <location evidence="2">Secreted</location>
    </subcellularLocation>
    <subcellularLocation>
        <location evidence="1">Target cell membrane</location>
    </subcellularLocation>
</comment>
<evidence type="ECO:0000256" key="10">
    <source>
        <dbReference type="ARBA" id="ARBA00023043"/>
    </source>
</evidence>
<evidence type="ECO:0000313" key="14">
    <source>
        <dbReference type="EMBL" id="KAF8781628.1"/>
    </source>
</evidence>
<dbReference type="GO" id="GO:0071356">
    <property type="term" value="P:cellular response to tumor necrosis factor"/>
    <property type="evidence" value="ECO:0007669"/>
    <property type="project" value="TreeGrafter"/>
</dbReference>
<feature type="compositionally biased region" description="Low complexity" evidence="13">
    <location>
        <begin position="665"/>
        <end position="675"/>
    </location>
</feature>
<keyword evidence="10 12" id="KW-0040">ANK repeat</keyword>
<reference evidence="14" key="2">
    <citation type="submission" date="2020-06" db="EMBL/GenBank/DDBJ databases">
        <authorList>
            <person name="Sheffer M."/>
        </authorList>
    </citation>
    <scope>NUCLEOTIDE SEQUENCE</scope>
</reference>
<keyword evidence="3" id="KW-0268">Exocytosis</keyword>
<evidence type="ECO:0000256" key="4">
    <source>
        <dbReference type="ARBA" id="ARBA00022525"/>
    </source>
</evidence>
<feature type="repeat" description="ANK" evidence="12">
    <location>
        <begin position="224"/>
        <end position="256"/>
    </location>
</feature>
<keyword evidence="4" id="KW-0964">Secreted</keyword>
<keyword evidence="5" id="KW-1052">Target cell membrane</keyword>
<keyword evidence="7" id="KW-0528">Neurotoxin</keyword>
<evidence type="ECO:0000256" key="3">
    <source>
        <dbReference type="ARBA" id="ARBA00022483"/>
    </source>
</evidence>